<protein>
    <submittedName>
        <fullName evidence="1">Uncharacterized protein</fullName>
    </submittedName>
</protein>
<evidence type="ECO:0000313" key="1">
    <source>
        <dbReference type="EMBL" id="MPM65184.1"/>
    </source>
</evidence>
<dbReference type="AlphaFoldDB" id="A0A645BTQ4"/>
<gene>
    <name evidence="1" type="ORF">SDC9_112076</name>
</gene>
<proteinExistence type="predicted"/>
<organism evidence="1">
    <name type="scientific">bioreactor metagenome</name>
    <dbReference type="NCBI Taxonomy" id="1076179"/>
    <lineage>
        <taxon>unclassified sequences</taxon>
        <taxon>metagenomes</taxon>
        <taxon>ecological metagenomes</taxon>
    </lineage>
</organism>
<sequence>MSIGRFKAYVILMLNYRKGTAALVFSAAVPLMFCYAKYITTHSGMKRCRDLIPLHRSFYDSRYFNFSSYLSILSS</sequence>
<dbReference type="EMBL" id="VSSQ01020376">
    <property type="protein sequence ID" value="MPM65184.1"/>
    <property type="molecule type" value="Genomic_DNA"/>
</dbReference>
<comment type="caution">
    <text evidence="1">The sequence shown here is derived from an EMBL/GenBank/DDBJ whole genome shotgun (WGS) entry which is preliminary data.</text>
</comment>
<reference evidence="1" key="1">
    <citation type="submission" date="2019-08" db="EMBL/GenBank/DDBJ databases">
        <authorList>
            <person name="Kucharzyk K."/>
            <person name="Murdoch R.W."/>
            <person name="Higgins S."/>
            <person name="Loffler F."/>
        </authorList>
    </citation>
    <scope>NUCLEOTIDE SEQUENCE</scope>
</reference>
<accession>A0A645BTQ4</accession>
<name>A0A645BTQ4_9ZZZZ</name>